<dbReference type="AlphaFoldDB" id="A0A238FGH5"/>
<dbReference type="STRING" id="269621.A0A238FGH5"/>
<name>A0A238FGH5_9BASI</name>
<organism evidence="2 3">
    <name type="scientific">Microbotryum intermedium</name>
    <dbReference type="NCBI Taxonomy" id="269621"/>
    <lineage>
        <taxon>Eukaryota</taxon>
        <taxon>Fungi</taxon>
        <taxon>Dikarya</taxon>
        <taxon>Basidiomycota</taxon>
        <taxon>Pucciniomycotina</taxon>
        <taxon>Microbotryomycetes</taxon>
        <taxon>Microbotryales</taxon>
        <taxon>Microbotryaceae</taxon>
        <taxon>Microbotryum</taxon>
    </lineage>
</organism>
<feature type="region of interest" description="Disordered" evidence="1">
    <location>
        <begin position="41"/>
        <end position="72"/>
    </location>
</feature>
<gene>
    <name evidence="2" type="ORF">BQ2448_3746</name>
</gene>
<reference evidence="3" key="1">
    <citation type="submission" date="2016-09" db="EMBL/GenBank/DDBJ databases">
        <authorList>
            <person name="Jeantristanb JTB J.-T."/>
            <person name="Ricardo R."/>
        </authorList>
    </citation>
    <scope>NUCLEOTIDE SEQUENCE [LARGE SCALE GENOMIC DNA]</scope>
</reference>
<dbReference type="OrthoDB" id="94039at2759"/>
<dbReference type="Proteomes" id="UP000198372">
    <property type="component" value="Unassembled WGS sequence"/>
</dbReference>
<evidence type="ECO:0000313" key="2">
    <source>
        <dbReference type="EMBL" id="SCV70984.1"/>
    </source>
</evidence>
<evidence type="ECO:0000313" key="3">
    <source>
        <dbReference type="Proteomes" id="UP000198372"/>
    </source>
</evidence>
<evidence type="ECO:0000256" key="1">
    <source>
        <dbReference type="SAM" id="MobiDB-lite"/>
    </source>
</evidence>
<accession>A0A238FGH5</accession>
<dbReference type="Gene3D" id="3.40.50.1820">
    <property type="entry name" value="alpha/beta hydrolase"/>
    <property type="match status" value="2"/>
</dbReference>
<dbReference type="EMBL" id="FMSP01000006">
    <property type="protein sequence ID" value="SCV70984.1"/>
    <property type="molecule type" value="Genomic_DNA"/>
</dbReference>
<proteinExistence type="predicted"/>
<sequence>MSNTSNGDEDELAILELQAEPLGLKGPLVPLLPPKRNARKHARELLPRRSRGTPFGPYGRSIDSSSLLHSRGRSDQALLSQLPRRLRCQASRCREPPRRRRVGPACSARFCRELLNVQLKGLRSPTNLYDANELASQQQLYTVVNRYHSSKTHGPGDRRSATLKDSSKEPVLRMVMGHANSFHKDQLSNRCFPICSTNLLDSKTRSIGEIWSIDTFNQGHSALLNEEVLGKTFNWAGTLPISSFRTCPTPFSRSDDRRATITAIPDGMRDLDARPLHPGLSAATNRIFRNRLIVGIGHSLSGAGVPCLRRECSTFPLFVVDLPRSRAFIGKDCWPSKVATMTSLMKKPFYQTFDPRCMSYVEYGMISIPGSSEARLKARSQDEARPTISPVRFICADVGCSVLTDDGLKDILRLIPQAAVVRVKHAFHTLVQEKPKETAAEVAKHLVLLYGDSKKARL</sequence>
<keyword evidence="3" id="KW-1185">Reference proteome</keyword>
<protein>
    <submittedName>
        <fullName evidence="2">BQ2448_3746 protein</fullName>
    </submittedName>
</protein>
<dbReference type="InterPro" id="IPR029058">
    <property type="entry name" value="AB_hydrolase_fold"/>
</dbReference>